<comment type="caution">
    <text evidence="1">The sequence shown here is derived from an EMBL/GenBank/DDBJ whole genome shotgun (WGS) entry which is preliminary data.</text>
</comment>
<name>A0A8J3E1D1_9PROT</name>
<dbReference type="AlphaFoldDB" id="A0A8J3E1D1"/>
<sequence>MSNRPAWACTPVVPSAWCSTQIASKKGIHLSQDAGTKGSCGTGCSPSYWSQFFKSTSSWSKTRNNCNNLPSNTTTWRTCVNNAGAPSVCFGSVLHQYSATDDWHFCAAYLSAINNNMGTYCNISRYPLSTSDISRMYNGKYVTNGHTWTRAECIAYIQSLYDDSTARQGFNLAF</sequence>
<evidence type="ECO:0000313" key="2">
    <source>
        <dbReference type="Proteomes" id="UP000646365"/>
    </source>
</evidence>
<gene>
    <name evidence="1" type="ORF">GCM10011611_15600</name>
</gene>
<protein>
    <submittedName>
        <fullName evidence="1">Uncharacterized protein</fullName>
    </submittedName>
</protein>
<dbReference type="EMBL" id="BMJQ01000003">
    <property type="protein sequence ID" value="GGF10875.1"/>
    <property type="molecule type" value="Genomic_DNA"/>
</dbReference>
<keyword evidence="2" id="KW-1185">Reference proteome</keyword>
<reference evidence="1" key="2">
    <citation type="submission" date="2020-09" db="EMBL/GenBank/DDBJ databases">
        <authorList>
            <person name="Sun Q."/>
            <person name="Zhou Y."/>
        </authorList>
    </citation>
    <scope>NUCLEOTIDE SEQUENCE</scope>
    <source>
        <strain evidence="1">CGMCC 1.15725</strain>
    </source>
</reference>
<dbReference type="Proteomes" id="UP000646365">
    <property type="component" value="Unassembled WGS sequence"/>
</dbReference>
<proteinExistence type="predicted"/>
<organism evidence="1 2">
    <name type="scientific">Aliidongia dinghuensis</name>
    <dbReference type="NCBI Taxonomy" id="1867774"/>
    <lineage>
        <taxon>Bacteria</taxon>
        <taxon>Pseudomonadati</taxon>
        <taxon>Pseudomonadota</taxon>
        <taxon>Alphaproteobacteria</taxon>
        <taxon>Rhodospirillales</taxon>
        <taxon>Dongiaceae</taxon>
        <taxon>Aliidongia</taxon>
    </lineage>
</organism>
<accession>A0A8J3E1D1</accession>
<reference evidence="1" key="1">
    <citation type="journal article" date="2014" name="Int. J. Syst. Evol. Microbiol.">
        <title>Complete genome sequence of Corynebacterium casei LMG S-19264T (=DSM 44701T), isolated from a smear-ripened cheese.</title>
        <authorList>
            <consortium name="US DOE Joint Genome Institute (JGI-PGF)"/>
            <person name="Walter F."/>
            <person name="Albersmeier A."/>
            <person name="Kalinowski J."/>
            <person name="Ruckert C."/>
        </authorList>
    </citation>
    <scope>NUCLEOTIDE SEQUENCE</scope>
    <source>
        <strain evidence="1">CGMCC 1.15725</strain>
    </source>
</reference>
<evidence type="ECO:0000313" key="1">
    <source>
        <dbReference type="EMBL" id="GGF10875.1"/>
    </source>
</evidence>